<evidence type="ECO:0000313" key="1">
    <source>
        <dbReference type="EMBL" id="CEP10661.1"/>
    </source>
</evidence>
<evidence type="ECO:0000313" key="2">
    <source>
        <dbReference type="Proteomes" id="UP000054107"/>
    </source>
</evidence>
<proteinExistence type="predicted"/>
<dbReference type="OrthoDB" id="2280160at2759"/>
<dbReference type="AlphaFoldDB" id="A0A0B7MX99"/>
<dbReference type="EMBL" id="LN724641">
    <property type="protein sequence ID" value="CEP10661.1"/>
    <property type="molecule type" value="Genomic_DNA"/>
</dbReference>
<sequence>MTLVLREYRQITENGAQIRKNLSDIRILSLSYIFLISDKDHCSLSRLLPEQQLAVMKDLNLKEYWEFMEDDVLIACRKMQKILYNEDMDEEEREDAIDLIKKSSNSRHIKTAVKITKDIVPHIFNKFLNRQEGEANQIIELLRPFLLHCWTSTLTGVKHEWLTYHLLPPSQFSSSQSLIPDYVLFVEPYSITFELCFVE</sequence>
<dbReference type="Proteomes" id="UP000054107">
    <property type="component" value="Unassembled WGS sequence"/>
</dbReference>
<protein>
    <submittedName>
        <fullName evidence="1">Uncharacterized protein</fullName>
    </submittedName>
</protein>
<accession>A0A0B7MX99</accession>
<gene>
    <name evidence="1" type="primary">PARPA_04389.1 scaffold 12902</name>
</gene>
<name>A0A0B7MX99_9FUNG</name>
<reference evidence="1 2" key="1">
    <citation type="submission" date="2014-09" db="EMBL/GenBank/DDBJ databases">
        <authorList>
            <person name="Ellenberger Sabrina"/>
        </authorList>
    </citation>
    <scope>NUCLEOTIDE SEQUENCE [LARGE SCALE GENOMIC DNA]</scope>
    <source>
        <strain evidence="1 2">CBS 412.66</strain>
    </source>
</reference>
<keyword evidence="2" id="KW-1185">Reference proteome</keyword>
<organism evidence="1 2">
    <name type="scientific">Parasitella parasitica</name>
    <dbReference type="NCBI Taxonomy" id="35722"/>
    <lineage>
        <taxon>Eukaryota</taxon>
        <taxon>Fungi</taxon>
        <taxon>Fungi incertae sedis</taxon>
        <taxon>Mucoromycota</taxon>
        <taxon>Mucoromycotina</taxon>
        <taxon>Mucoromycetes</taxon>
        <taxon>Mucorales</taxon>
        <taxon>Mucorineae</taxon>
        <taxon>Mucoraceae</taxon>
        <taxon>Parasitella</taxon>
    </lineage>
</organism>